<proteinExistence type="predicted"/>
<comment type="caution">
    <text evidence="9">The sequence shown here is derived from an EMBL/GenBank/DDBJ whole genome shotgun (WGS) entry which is preliminary data.</text>
</comment>
<feature type="compositionally biased region" description="Basic and acidic residues" evidence="5">
    <location>
        <begin position="170"/>
        <end position="207"/>
    </location>
</feature>
<dbReference type="InterPro" id="IPR013087">
    <property type="entry name" value="Znf_C2H2_type"/>
</dbReference>
<dbReference type="SUPFAM" id="SSF46934">
    <property type="entry name" value="UBA-like"/>
    <property type="match status" value="1"/>
</dbReference>
<dbReference type="GO" id="GO:1903094">
    <property type="term" value="P:negative regulation of protein K48-linked deubiquitination"/>
    <property type="evidence" value="ECO:0007669"/>
    <property type="project" value="TreeGrafter"/>
</dbReference>
<comment type="subcellular location">
    <subcellularLocation>
        <location evidence="1">Cytoplasm</location>
    </subcellularLocation>
</comment>
<dbReference type="GO" id="GO:0005634">
    <property type="term" value="C:nucleus"/>
    <property type="evidence" value="ECO:0007669"/>
    <property type="project" value="TreeGrafter"/>
</dbReference>
<evidence type="ECO:0000256" key="5">
    <source>
        <dbReference type="SAM" id="MobiDB-lite"/>
    </source>
</evidence>
<dbReference type="InterPro" id="IPR029071">
    <property type="entry name" value="Ubiquitin-like_domsf"/>
</dbReference>
<dbReference type="SUPFAM" id="SSF54236">
    <property type="entry name" value="Ubiquitin-like"/>
    <property type="match status" value="1"/>
</dbReference>
<feature type="domain" description="UBA" evidence="6">
    <location>
        <begin position="5"/>
        <end position="39"/>
    </location>
</feature>
<dbReference type="Pfam" id="PF22562">
    <property type="entry name" value="UBA_7"/>
    <property type="match status" value="1"/>
</dbReference>
<dbReference type="OrthoDB" id="10254930at2759"/>
<dbReference type="PROSITE" id="PS50033">
    <property type="entry name" value="UBX"/>
    <property type="match status" value="1"/>
</dbReference>
<evidence type="ECO:0000313" key="10">
    <source>
        <dbReference type="Proteomes" id="UP000321518"/>
    </source>
</evidence>
<dbReference type="GO" id="GO:0008270">
    <property type="term" value="F:zinc ion binding"/>
    <property type="evidence" value="ECO:0007669"/>
    <property type="project" value="UniProtKB-KW"/>
</dbReference>
<reference evidence="9 10" key="1">
    <citation type="submission" date="2019-07" db="EMBL/GenBank/DDBJ databases">
        <title>Rhodotorula toruloides NBRC10032 genome sequencing.</title>
        <authorList>
            <person name="Shida Y."/>
            <person name="Takaku H."/>
            <person name="Ogasawara W."/>
            <person name="Mori K."/>
        </authorList>
    </citation>
    <scope>NUCLEOTIDE SEQUENCE [LARGE SCALE GENOMIC DNA]</scope>
    <source>
        <strain evidence="9 10">NBRC10032</strain>
    </source>
</reference>
<dbReference type="GO" id="GO:0036435">
    <property type="term" value="F:K48-linked polyubiquitin modification-dependent protein binding"/>
    <property type="evidence" value="ECO:0007669"/>
    <property type="project" value="TreeGrafter"/>
</dbReference>
<keyword evidence="3" id="KW-0175">Coiled coil</keyword>
<organism evidence="9 10">
    <name type="scientific">Rhodotorula toruloides</name>
    <name type="common">Yeast</name>
    <name type="synonym">Rhodosporidium toruloides</name>
    <dbReference type="NCBI Taxonomy" id="5286"/>
    <lineage>
        <taxon>Eukaryota</taxon>
        <taxon>Fungi</taxon>
        <taxon>Dikarya</taxon>
        <taxon>Basidiomycota</taxon>
        <taxon>Pucciniomycotina</taxon>
        <taxon>Microbotryomycetes</taxon>
        <taxon>Sporidiobolales</taxon>
        <taxon>Sporidiobolaceae</taxon>
        <taxon>Rhodotorula</taxon>
    </lineage>
</organism>
<feature type="compositionally biased region" description="Basic and acidic residues" evidence="5">
    <location>
        <begin position="120"/>
        <end position="164"/>
    </location>
</feature>
<protein>
    <submittedName>
        <fullName evidence="9">DNA-binding protein</fullName>
    </submittedName>
</protein>
<dbReference type="GO" id="GO:0032435">
    <property type="term" value="P:negative regulation of proteasomal ubiquitin-dependent protein catabolic process"/>
    <property type="evidence" value="ECO:0007669"/>
    <property type="project" value="TreeGrafter"/>
</dbReference>
<dbReference type="GO" id="GO:0031397">
    <property type="term" value="P:negative regulation of protein ubiquitination"/>
    <property type="evidence" value="ECO:0007669"/>
    <property type="project" value="TreeGrafter"/>
</dbReference>
<keyword evidence="4" id="KW-0479">Metal-binding</keyword>
<dbReference type="InterPro" id="IPR001012">
    <property type="entry name" value="UBX_dom"/>
</dbReference>
<gene>
    <name evidence="9" type="ORF">Rt10032_c22g6561</name>
</gene>
<dbReference type="AlphaFoldDB" id="A0A511KSM8"/>
<dbReference type="PROSITE" id="PS00028">
    <property type="entry name" value="ZINC_FINGER_C2H2_1"/>
    <property type="match status" value="1"/>
</dbReference>
<dbReference type="InterPro" id="IPR015940">
    <property type="entry name" value="UBA"/>
</dbReference>
<evidence type="ECO:0000313" key="9">
    <source>
        <dbReference type="EMBL" id="GEM12544.1"/>
    </source>
</evidence>
<evidence type="ECO:0000256" key="4">
    <source>
        <dbReference type="PROSITE-ProRule" id="PRU00042"/>
    </source>
</evidence>
<dbReference type="SMART" id="SM00166">
    <property type="entry name" value="UBX"/>
    <property type="match status" value="1"/>
</dbReference>
<dbReference type="Pfam" id="PF00789">
    <property type="entry name" value="UBX"/>
    <property type="match status" value="1"/>
</dbReference>
<feature type="domain" description="C2H2-type" evidence="8">
    <location>
        <begin position="66"/>
        <end position="95"/>
    </location>
</feature>
<evidence type="ECO:0000259" key="6">
    <source>
        <dbReference type="PROSITE" id="PS50030"/>
    </source>
</evidence>
<dbReference type="Proteomes" id="UP000321518">
    <property type="component" value="Unassembled WGS sequence"/>
</dbReference>
<sequence length="315" mass="34850">MSDKETLLSMGFAEAQVTKALHATKNSGLSPALDYLEKHADEGEEFWAEPVEGEEEAVVDLEAKSLKCSECGKLFRNQALAQYHSTKSGHTEFEESTEELKPLTEEEKAEKLKELRARMEDKRKAQAKLDAEEARRNEEIRRKSGKDEASAKADLQLREAEKQAALRKKEKSDELAARKRIKDQIEADKRARAEKAAREKALREGRNPDVAVSALTSGSSAPARPAQPVPTTASGEKKTYDNARLQIRVPEGAPLVHSLPATSSLRELVEWVKSQTGLDSVTLTCSFPRKTYGDADLDKDLKTLNLVPSAVLLAQ</sequence>
<dbReference type="InterPro" id="IPR009060">
    <property type="entry name" value="UBA-like_sf"/>
</dbReference>
<evidence type="ECO:0000259" key="7">
    <source>
        <dbReference type="PROSITE" id="PS50033"/>
    </source>
</evidence>
<dbReference type="PROSITE" id="PS50157">
    <property type="entry name" value="ZINC_FINGER_C2H2_2"/>
    <property type="match status" value="1"/>
</dbReference>
<name>A0A511KSM8_RHOTO</name>
<dbReference type="Gene3D" id="1.10.8.10">
    <property type="entry name" value="DNA helicase RuvA subunit, C-terminal domain"/>
    <property type="match status" value="1"/>
</dbReference>
<evidence type="ECO:0000256" key="3">
    <source>
        <dbReference type="ARBA" id="ARBA00023054"/>
    </source>
</evidence>
<dbReference type="PANTHER" id="PTHR46340:SF1">
    <property type="entry name" value="UBX DOMAIN-CONTAINING PROTEIN 1"/>
    <property type="match status" value="1"/>
</dbReference>
<keyword evidence="2" id="KW-0963">Cytoplasm</keyword>
<dbReference type="GO" id="GO:0003677">
    <property type="term" value="F:DNA binding"/>
    <property type="evidence" value="ECO:0007669"/>
    <property type="project" value="UniProtKB-KW"/>
</dbReference>
<evidence type="ECO:0000256" key="1">
    <source>
        <dbReference type="ARBA" id="ARBA00004496"/>
    </source>
</evidence>
<accession>A0A511KSM8</accession>
<feature type="domain" description="UBX" evidence="7">
    <location>
        <begin position="238"/>
        <end position="314"/>
    </location>
</feature>
<keyword evidence="4" id="KW-0863">Zinc-finger</keyword>
<keyword evidence="4" id="KW-0862">Zinc</keyword>
<dbReference type="PANTHER" id="PTHR46340">
    <property type="entry name" value="UBX DOMAIN-CONTAINING PROTEIN 1"/>
    <property type="match status" value="1"/>
</dbReference>
<dbReference type="Gene3D" id="3.10.20.90">
    <property type="entry name" value="Phosphatidylinositol 3-kinase Catalytic Subunit, Chain A, domain 1"/>
    <property type="match status" value="1"/>
</dbReference>
<dbReference type="PROSITE" id="PS50030">
    <property type="entry name" value="UBA"/>
    <property type="match status" value="1"/>
</dbReference>
<keyword evidence="9" id="KW-0238">DNA-binding</keyword>
<feature type="region of interest" description="Disordered" evidence="5">
    <location>
        <begin position="120"/>
        <end position="239"/>
    </location>
</feature>
<evidence type="ECO:0000259" key="8">
    <source>
        <dbReference type="PROSITE" id="PS50157"/>
    </source>
</evidence>
<evidence type="ECO:0000256" key="2">
    <source>
        <dbReference type="ARBA" id="ARBA00022490"/>
    </source>
</evidence>
<dbReference type="EMBL" id="BJWK01000022">
    <property type="protein sequence ID" value="GEM12544.1"/>
    <property type="molecule type" value="Genomic_DNA"/>
</dbReference>
<feature type="region of interest" description="Disordered" evidence="5">
    <location>
        <begin position="84"/>
        <end position="108"/>
    </location>
</feature>
<feature type="compositionally biased region" description="Basic and acidic residues" evidence="5">
    <location>
        <begin position="89"/>
        <end position="108"/>
    </location>
</feature>
<dbReference type="GO" id="GO:0005737">
    <property type="term" value="C:cytoplasm"/>
    <property type="evidence" value="ECO:0007669"/>
    <property type="project" value="UniProtKB-SubCell"/>
</dbReference>